<evidence type="ECO:0008006" key="3">
    <source>
        <dbReference type="Google" id="ProtNLM"/>
    </source>
</evidence>
<keyword evidence="2" id="KW-1185">Reference proteome</keyword>
<dbReference type="Proteomes" id="UP001054252">
    <property type="component" value="Unassembled WGS sequence"/>
</dbReference>
<accession>A0AAV5ISI5</accession>
<dbReference type="EMBL" id="BPVZ01000022">
    <property type="protein sequence ID" value="GKV04837.1"/>
    <property type="molecule type" value="Genomic_DNA"/>
</dbReference>
<organism evidence="1 2">
    <name type="scientific">Rubroshorea leprosula</name>
    <dbReference type="NCBI Taxonomy" id="152421"/>
    <lineage>
        <taxon>Eukaryota</taxon>
        <taxon>Viridiplantae</taxon>
        <taxon>Streptophyta</taxon>
        <taxon>Embryophyta</taxon>
        <taxon>Tracheophyta</taxon>
        <taxon>Spermatophyta</taxon>
        <taxon>Magnoliopsida</taxon>
        <taxon>eudicotyledons</taxon>
        <taxon>Gunneridae</taxon>
        <taxon>Pentapetalae</taxon>
        <taxon>rosids</taxon>
        <taxon>malvids</taxon>
        <taxon>Malvales</taxon>
        <taxon>Dipterocarpaceae</taxon>
        <taxon>Rubroshorea</taxon>
    </lineage>
</organism>
<proteinExistence type="predicted"/>
<evidence type="ECO:0000313" key="2">
    <source>
        <dbReference type="Proteomes" id="UP001054252"/>
    </source>
</evidence>
<sequence>MRQQAKGIPCQIENHNALWLMWEAIQNHILQFYNNKSLPSRQIPKYHSTPN</sequence>
<dbReference type="AlphaFoldDB" id="A0AAV5ISI5"/>
<gene>
    <name evidence="1" type="ORF">SLEP1_g16939</name>
</gene>
<evidence type="ECO:0000313" key="1">
    <source>
        <dbReference type="EMBL" id="GKV04837.1"/>
    </source>
</evidence>
<protein>
    <recommendedName>
        <fullName evidence="3">Integrase catalytic domain-containing protein</fullName>
    </recommendedName>
</protein>
<name>A0AAV5ISI5_9ROSI</name>
<comment type="caution">
    <text evidence="1">The sequence shown here is derived from an EMBL/GenBank/DDBJ whole genome shotgun (WGS) entry which is preliminary data.</text>
</comment>
<reference evidence="1 2" key="1">
    <citation type="journal article" date="2021" name="Commun. Biol.">
        <title>The genome of Shorea leprosula (Dipterocarpaceae) highlights the ecological relevance of drought in aseasonal tropical rainforests.</title>
        <authorList>
            <person name="Ng K.K.S."/>
            <person name="Kobayashi M.J."/>
            <person name="Fawcett J.A."/>
            <person name="Hatakeyama M."/>
            <person name="Paape T."/>
            <person name="Ng C.H."/>
            <person name="Ang C.C."/>
            <person name="Tnah L.H."/>
            <person name="Lee C.T."/>
            <person name="Nishiyama T."/>
            <person name="Sese J."/>
            <person name="O'Brien M.J."/>
            <person name="Copetti D."/>
            <person name="Mohd Noor M.I."/>
            <person name="Ong R.C."/>
            <person name="Putra M."/>
            <person name="Sireger I.Z."/>
            <person name="Indrioko S."/>
            <person name="Kosugi Y."/>
            <person name="Izuno A."/>
            <person name="Isagi Y."/>
            <person name="Lee S.L."/>
            <person name="Shimizu K.K."/>
        </authorList>
    </citation>
    <scope>NUCLEOTIDE SEQUENCE [LARGE SCALE GENOMIC DNA]</scope>
    <source>
        <strain evidence="1">214</strain>
    </source>
</reference>